<dbReference type="PROSITE" id="PS50138">
    <property type="entry name" value="BRCA2_REPEAT"/>
    <property type="match status" value="1"/>
</dbReference>
<reference evidence="2" key="1">
    <citation type="submission" date="2020-10" db="EMBL/GenBank/DDBJ databases">
        <authorList>
            <person name="Kikuchi T."/>
        </authorList>
    </citation>
    <scope>NUCLEOTIDE SEQUENCE</scope>
    <source>
        <strain evidence="2">NKZ352</strain>
    </source>
</reference>
<comment type="caution">
    <text evidence="2">The sequence shown here is derived from an EMBL/GenBank/DDBJ whole genome shotgun (WGS) entry which is preliminary data.</text>
</comment>
<organism evidence="2 3">
    <name type="scientific">Caenorhabditis auriculariae</name>
    <dbReference type="NCBI Taxonomy" id="2777116"/>
    <lineage>
        <taxon>Eukaryota</taxon>
        <taxon>Metazoa</taxon>
        <taxon>Ecdysozoa</taxon>
        <taxon>Nematoda</taxon>
        <taxon>Chromadorea</taxon>
        <taxon>Rhabditida</taxon>
        <taxon>Rhabditina</taxon>
        <taxon>Rhabditomorpha</taxon>
        <taxon>Rhabditoidea</taxon>
        <taxon>Rhabditidae</taxon>
        <taxon>Peloderinae</taxon>
        <taxon>Caenorhabditis</taxon>
    </lineage>
</organism>
<evidence type="ECO:0000256" key="1">
    <source>
        <dbReference type="SAM" id="MobiDB-lite"/>
    </source>
</evidence>
<name>A0A8S1HAV1_9PELO</name>
<gene>
    <name evidence="2" type="ORF">CAUJ_LOCUS7547</name>
</gene>
<accession>A0A8S1HAV1</accession>
<feature type="compositionally biased region" description="Polar residues" evidence="1">
    <location>
        <begin position="128"/>
        <end position="139"/>
    </location>
</feature>
<proteinExistence type="predicted"/>
<feature type="compositionally biased region" description="Basic and acidic residues" evidence="1">
    <location>
        <begin position="45"/>
        <end position="58"/>
    </location>
</feature>
<dbReference type="InterPro" id="IPR002093">
    <property type="entry name" value="BRCA2_repeat"/>
</dbReference>
<dbReference type="InterPro" id="IPR012340">
    <property type="entry name" value="NA-bd_OB-fold"/>
</dbReference>
<feature type="compositionally biased region" description="Basic and acidic residues" evidence="1">
    <location>
        <begin position="102"/>
        <end position="113"/>
    </location>
</feature>
<dbReference type="SUPFAM" id="SSF50249">
    <property type="entry name" value="Nucleic acid-binding proteins"/>
    <property type="match status" value="1"/>
</dbReference>
<dbReference type="EMBL" id="CAJGYM010000022">
    <property type="protein sequence ID" value="CAD6191628.1"/>
    <property type="molecule type" value="Genomic_DNA"/>
</dbReference>
<evidence type="ECO:0000313" key="2">
    <source>
        <dbReference type="EMBL" id="CAD6191628.1"/>
    </source>
</evidence>
<feature type="compositionally biased region" description="Basic and acidic residues" evidence="1">
    <location>
        <begin position="71"/>
        <end position="89"/>
    </location>
</feature>
<dbReference type="Gene3D" id="2.40.50.140">
    <property type="entry name" value="Nucleic acid-binding proteins"/>
    <property type="match status" value="1"/>
</dbReference>
<dbReference type="Pfam" id="PF00634">
    <property type="entry name" value="BRCA2"/>
    <property type="match status" value="1"/>
</dbReference>
<sequence length="413" mass="46930">MAGTEDFPVSFSTASGKYIPVTAKSLTKAAALLGPYDDVQIKQEIKEDPEVQSRKRVAEPPVVPVVPTKQIKNEDEEKETVPENRKRAAESPVLPTKRRAVPFHEAKNPSERLTRRRSLPASYRTPFSDDSNSPNENDFQLSPWKLSPVFRQQLSRGSLKINQISVEGKVESVEEENALLMIEIISDEGQKFLARTPKRVFTPSVRAGDRLLFHKVRPVFKEGRLSEIFADAVTSSITFCPKEQINTKPTYNQTYYSIHDLHTIKGLDVKENTIKACIADFGSTVTYIGCANKVCRWKPDKKDQASKSTVCRNCRRKRQETFYFAPILTLYDFSGKMLATISDELMAKLVGADAKEVYLERAQQSFADRAHQFFNVPFLFRLKRTSPGYWMVLGRESVDFHDYGQFLQSKVTP</sequence>
<protein>
    <submittedName>
        <fullName evidence="2">Uncharacterized protein</fullName>
    </submittedName>
</protein>
<evidence type="ECO:0000313" key="3">
    <source>
        <dbReference type="Proteomes" id="UP000835052"/>
    </source>
</evidence>
<feature type="region of interest" description="Disordered" evidence="1">
    <location>
        <begin position="45"/>
        <end position="139"/>
    </location>
</feature>
<dbReference type="AlphaFoldDB" id="A0A8S1HAV1"/>
<keyword evidence="3" id="KW-1185">Reference proteome</keyword>
<dbReference type="Proteomes" id="UP000835052">
    <property type="component" value="Unassembled WGS sequence"/>
</dbReference>